<dbReference type="GO" id="GO:0070260">
    <property type="term" value="F:5'-tyrosyl-DNA phosphodiesterase activity"/>
    <property type="evidence" value="ECO:0007669"/>
    <property type="project" value="TreeGrafter"/>
</dbReference>
<dbReference type="GO" id="GO:0046872">
    <property type="term" value="F:metal ion binding"/>
    <property type="evidence" value="ECO:0007669"/>
    <property type="project" value="UniProtKB-KW"/>
</dbReference>
<keyword evidence="8" id="KW-0460">Magnesium</keyword>
<evidence type="ECO:0000256" key="5">
    <source>
        <dbReference type="ARBA" id="ARBA00022723"/>
    </source>
</evidence>
<dbReference type="EMBL" id="JAUDZG010000005">
    <property type="protein sequence ID" value="KAK3304268.1"/>
    <property type="molecule type" value="Genomic_DNA"/>
</dbReference>
<dbReference type="InterPro" id="IPR036691">
    <property type="entry name" value="Endo/exonu/phosph_ase_sf"/>
</dbReference>
<dbReference type="AlphaFoldDB" id="A0AAJ0GQG3"/>
<evidence type="ECO:0000256" key="2">
    <source>
        <dbReference type="ARBA" id="ARBA00001946"/>
    </source>
</evidence>
<name>A0AAJ0GQG3_9PEZI</name>
<organism evidence="12 13">
    <name type="scientific">Chaetomium strumarium</name>
    <dbReference type="NCBI Taxonomy" id="1170767"/>
    <lineage>
        <taxon>Eukaryota</taxon>
        <taxon>Fungi</taxon>
        <taxon>Dikarya</taxon>
        <taxon>Ascomycota</taxon>
        <taxon>Pezizomycotina</taxon>
        <taxon>Sordariomycetes</taxon>
        <taxon>Sordariomycetidae</taxon>
        <taxon>Sordariales</taxon>
        <taxon>Chaetomiaceae</taxon>
        <taxon>Chaetomium</taxon>
    </lineage>
</organism>
<reference evidence="12" key="2">
    <citation type="submission" date="2023-06" db="EMBL/GenBank/DDBJ databases">
        <authorList>
            <consortium name="Lawrence Berkeley National Laboratory"/>
            <person name="Mondo S.J."/>
            <person name="Hensen N."/>
            <person name="Bonometti L."/>
            <person name="Westerberg I."/>
            <person name="Brannstrom I.O."/>
            <person name="Guillou S."/>
            <person name="Cros-Aarteil S."/>
            <person name="Calhoun S."/>
            <person name="Haridas S."/>
            <person name="Kuo A."/>
            <person name="Pangilinan J."/>
            <person name="Riley R."/>
            <person name="Labutti K."/>
            <person name="Andreopoulos B."/>
            <person name="Lipzen A."/>
            <person name="Chen C."/>
            <person name="Yanf M."/>
            <person name="Daum C."/>
            <person name="Ng V."/>
            <person name="Clum A."/>
            <person name="Steindorff A."/>
            <person name="Ohm R."/>
            <person name="Martin F."/>
            <person name="Silar P."/>
            <person name="Natvig D."/>
            <person name="Lalanne C."/>
            <person name="Gautier V."/>
            <person name="Ament-Velasquez S.L."/>
            <person name="Kruys A."/>
            <person name="Hutchinson M.I."/>
            <person name="Powell A.J."/>
            <person name="Barry K."/>
            <person name="Miller A.N."/>
            <person name="Grigoriev I.V."/>
            <person name="Debuchy R."/>
            <person name="Gladieux P."/>
            <person name="Thoren M.H."/>
            <person name="Johannesson H."/>
        </authorList>
    </citation>
    <scope>NUCLEOTIDE SEQUENCE</scope>
    <source>
        <strain evidence="12">CBS 333.67</strain>
    </source>
</reference>
<comment type="subcellular location">
    <subcellularLocation>
        <location evidence="3">Nucleus</location>
        <location evidence="3">PML body</location>
    </subcellularLocation>
</comment>
<evidence type="ECO:0000256" key="9">
    <source>
        <dbReference type="ARBA" id="ARBA00023204"/>
    </source>
</evidence>
<sequence length="271" mass="30260">MRPEDEARMASALKHLRSLVSRQADPSVIMLNEMTEGDLTLIKQADWVRQDYNITDASTVHWASPAYGTTMLVHRSLPIKSVFRVHYERTGMQRDALCVDIALPQGQTLRVATSHLESLKRDPPLRPSQLATAAKYLHEDGVYAGIIGGDFNAIEDFDRTLHVGNNLNDAYLESGGVEDAEEGMTWGQMAGRSQRQRFGLSRMDKIMFCGRVELVGFERFGMGVQVEDEGAAQQLLEGTDLERPWVTDHLGVKAQFRIESPETVGENRAGK</sequence>
<keyword evidence="10" id="KW-0539">Nucleus</keyword>
<dbReference type="GO" id="GO:0005737">
    <property type="term" value="C:cytoplasm"/>
    <property type="evidence" value="ECO:0007669"/>
    <property type="project" value="TreeGrafter"/>
</dbReference>
<dbReference type="InterPro" id="IPR051547">
    <property type="entry name" value="TDP2-like"/>
</dbReference>
<comment type="cofactor">
    <cofactor evidence="2">
        <name>Mg(2+)</name>
        <dbReference type="ChEBI" id="CHEBI:18420"/>
    </cofactor>
</comment>
<proteinExistence type="predicted"/>
<feature type="domain" description="Endonuclease/exonuclease/phosphatase" evidence="11">
    <location>
        <begin position="5"/>
        <end position="249"/>
    </location>
</feature>
<dbReference type="PANTHER" id="PTHR15822:SF4">
    <property type="entry name" value="TYROSYL-DNA PHOSPHODIESTERASE 2"/>
    <property type="match status" value="1"/>
</dbReference>
<evidence type="ECO:0000256" key="6">
    <source>
        <dbReference type="ARBA" id="ARBA00022763"/>
    </source>
</evidence>
<keyword evidence="9" id="KW-0234">DNA repair</keyword>
<dbReference type="Gene3D" id="3.60.10.10">
    <property type="entry name" value="Endonuclease/exonuclease/phosphatase"/>
    <property type="match status" value="1"/>
</dbReference>
<dbReference type="PANTHER" id="PTHR15822">
    <property type="entry name" value="TRAF AND TNF RECEPTOR-ASSOCIATED PROTEIN"/>
    <property type="match status" value="1"/>
</dbReference>
<dbReference type="Proteomes" id="UP001273166">
    <property type="component" value="Unassembled WGS sequence"/>
</dbReference>
<dbReference type="SUPFAM" id="SSF56219">
    <property type="entry name" value="DNase I-like"/>
    <property type="match status" value="1"/>
</dbReference>
<evidence type="ECO:0000259" key="11">
    <source>
        <dbReference type="Pfam" id="PF03372"/>
    </source>
</evidence>
<evidence type="ECO:0000313" key="13">
    <source>
        <dbReference type="Proteomes" id="UP001273166"/>
    </source>
</evidence>
<evidence type="ECO:0000256" key="1">
    <source>
        <dbReference type="ARBA" id="ARBA00001936"/>
    </source>
</evidence>
<keyword evidence="7" id="KW-0378">Hydrolase</keyword>
<gene>
    <name evidence="12" type="ORF">B0T15DRAFT_494742</name>
</gene>
<keyword evidence="12" id="KW-0255">Endonuclease</keyword>
<keyword evidence="13" id="KW-1185">Reference proteome</keyword>
<keyword evidence="4" id="KW-0540">Nuclease</keyword>
<keyword evidence="6" id="KW-0227">DNA damage</keyword>
<dbReference type="RefSeq" id="XP_062720048.1">
    <property type="nucleotide sequence ID" value="XM_062867037.1"/>
</dbReference>
<comment type="cofactor">
    <cofactor evidence="1">
        <name>Mn(2+)</name>
        <dbReference type="ChEBI" id="CHEBI:29035"/>
    </cofactor>
</comment>
<reference evidence="12" key="1">
    <citation type="journal article" date="2023" name="Mol. Phylogenet. Evol.">
        <title>Genome-scale phylogeny and comparative genomics of the fungal order Sordariales.</title>
        <authorList>
            <person name="Hensen N."/>
            <person name="Bonometti L."/>
            <person name="Westerberg I."/>
            <person name="Brannstrom I.O."/>
            <person name="Guillou S."/>
            <person name="Cros-Aarteil S."/>
            <person name="Calhoun S."/>
            <person name="Haridas S."/>
            <person name="Kuo A."/>
            <person name="Mondo S."/>
            <person name="Pangilinan J."/>
            <person name="Riley R."/>
            <person name="LaButti K."/>
            <person name="Andreopoulos B."/>
            <person name="Lipzen A."/>
            <person name="Chen C."/>
            <person name="Yan M."/>
            <person name="Daum C."/>
            <person name="Ng V."/>
            <person name="Clum A."/>
            <person name="Steindorff A."/>
            <person name="Ohm R.A."/>
            <person name="Martin F."/>
            <person name="Silar P."/>
            <person name="Natvig D.O."/>
            <person name="Lalanne C."/>
            <person name="Gautier V."/>
            <person name="Ament-Velasquez S.L."/>
            <person name="Kruys A."/>
            <person name="Hutchinson M.I."/>
            <person name="Powell A.J."/>
            <person name="Barry K."/>
            <person name="Miller A.N."/>
            <person name="Grigoriev I.V."/>
            <person name="Debuchy R."/>
            <person name="Gladieux P."/>
            <person name="Hiltunen Thoren M."/>
            <person name="Johannesson H."/>
        </authorList>
    </citation>
    <scope>NUCLEOTIDE SEQUENCE</scope>
    <source>
        <strain evidence="12">CBS 333.67</strain>
    </source>
</reference>
<evidence type="ECO:0000313" key="12">
    <source>
        <dbReference type="EMBL" id="KAK3304268.1"/>
    </source>
</evidence>
<dbReference type="InterPro" id="IPR005135">
    <property type="entry name" value="Endo/exonuclease/phosphatase"/>
</dbReference>
<dbReference type="GO" id="GO:0006302">
    <property type="term" value="P:double-strand break repair"/>
    <property type="evidence" value="ECO:0007669"/>
    <property type="project" value="TreeGrafter"/>
</dbReference>
<comment type="caution">
    <text evidence="12">The sequence shown here is derived from an EMBL/GenBank/DDBJ whole genome shotgun (WGS) entry which is preliminary data.</text>
</comment>
<evidence type="ECO:0000256" key="3">
    <source>
        <dbReference type="ARBA" id="ARBA00004322"/>
    </source>
</evidence>
<evidence type="ECO:0000256" key="8">
    <source>
        <dbReference type="ARBA" id="ARBA00022842"/>
    </source>
</evidence>
<dbReference type="GO" id="GO:0003697">
    <property type="term" value="F:single-stranded DNA binding"/>
    <property type="evidence" value="ECO:0007669"/>
    <property type="project" value="TreeGrafter"/>
</dbReference>
<dbReference type="GeneID" id="87885866"/>
<keyword evidence="5" id="KW-0479">Metal-binding</keyword>
<protein>
    <submittedName>
        <fullName evidence="12">Endonuclease/exonuclease/phosphatase</fullName>
    </submittedName>
</protein>
<dbReference type="GO" id="GO:0004519">
    <property type="term" value="F:endonuclease activity"/>
    <property type="evidence" value="ECO:0007669"/>
    <property type="project" value="UniProtKB-KW"/>
</dbReference>
<dbReference type="CDD" id="cd09080">
    <property type="entry name" value="TDP2"/>
    <property type="match status" value="1"/>
</dbReference>
<evidence type="ECO:0000256" key="10">
    <source>
        <dbReference type="ARBA" id="ARBA00023242"/>
    </source>
</evidence>
<evidence type="ECO:0000256" key="4">
    <source>
        <dbReference type="ARBA" id="ARBA00022722"/>
    </source>
</evidence>
<evidence type="ECO:0000256" key="7">
    <source>
        <dbReference type="ARBA" id="ARBA00022801"/>
    </source>
</evidence>
<accession>A0AAJ0GQG3</accession>
<dbReference type="Pfam" id="PF03372">
    <property type="entry name" value="Exo_endo_phos"/>
    <property type="match status" value="1"/>
</dbReference>